<feature type="chain" id="PRO_5004163808" evidence="1">
    <location>
        <begin position="27"/>
        <end position="281"/>
    </location>
</feature>
<reference evidence="2" key="1">
    <citation type="submission" date="2006-10" db="EMBL/GenBank/DDBJ databases">
        <title>Complete sequence of Solibacter usitatus Ellin6076.</title>
        <authorList>
            <consortium name="US DOE Joint Genome Institute"/>
            <person name="Copeland A."/>
            <person name="Lucas S."/>
            <person name="Lapidus A."/>
            <person name="Barry K."/>
            <person name="Detter J.C."/>
            <person name="Glavina del Rio T."/>
            <person name="Hammon N."/>
            <person name="Israni S."/>
            <person name="Dalin E."/>
            <person name="Tice H."/>
            <person name="Pitluck S."/>
            <person name="Thompson L.S."/>
            <person name="Brettin T."/>
            <person name="Bruce D."/>
            <person name="Han C."/>
            <person name="Tapia R."/>
            <person name="Gilna P."/>
            <person name="Schmutz J."/>
            <person name="Larimer F."/>
            <person name="Land M."/>
            <person name="Hauser L."/>
            <person name="Kyrpides N."/>
            <person name="Mikhailova N."/>
            <person name="Janssen P.H."/>
            <person name="Kuske C.R."/>
            <person name="Richardson P."/>
        </authorList>
    </citation>
    <scope>NUCLEOTIDE SEQUENCE</scope>
    <source>
        <strain evidence="2">Ellin6076</strain>
    </source>
</reference>
<feature type="signal peptide" evidence="1">
    <location>
        <begin position="1"/>
        <end position="26"/>
    </location>
</feature>
<dbReference type="HOGENOM" id="CLU_990079_0_0_0"/>
<sequence precursor="true">MFRSYSKFVVGGLFGCLFMFQGMLQAASGCNTGQLFGTYNVEVSSIGFQGAITLPPTTTAAPVIGFANNPNSLSGKIAGLGRYYFDGTGNIIGVTAASSTSPAVTLNVGTYSVNTDCSASVKFTSGATYDMYLATSGQQAAYVRTDPLGGSEFGNLRRAGSCVSLNGSYTFQVGGVSTQSPTGGPTGAYAYSAAGTLALDGIGNFNLAQSLMTSAGPQKSTASGTYTVGGDCSVTLKFGTSATSSFVVPASFKILMIDSSTGMVALQPDSTNTVTGTLTAQ</sequence>
<accession>Q023M9</accession>
<proteinExistence type="predicted"/>
<dbReference type="InParanoid" id="Q023M9"/>
<dbReference type="KEGG" id="sus:Acid_2825"/>
<name>Q023M9_SOLUE</name>
<protein>
    <submittedName>
        <fullName evidence="2">Uncharacterized protein</fullName>
    </submittedName>
</protein>
<keyword evidence="1" id="KW-0732">Signal</keyword>
<dbReference type="OrthoDB" id="9130285at2"/>
<evidence type="ECO:0000256" key="1">
    <source>
        <dbReference type="SAM" id="SignalP"/>
    </source>
</evidence>
<gene>
    <name evidence="2" type="ordered locus">Acid_2825</name>
</gene>
<dbReference type="EMBL" id="CP000473">
    <property type="protein sequence ID" value="ABJ83811.1"/>
    <property type="molecule type" value="Genomic_DNA"/>
</dbReference>
<dbReference type="AlphaFoldDB" id="Q023M9"/>
<evidence type="ECO:0000313" key="2">
    <source>
        <dbReference type="EMBL" id="ABJ83811.1"/>
    </source>
</evidence>
<dbReference type="PROSITE" id="PS51257">
    <property type="entry name" value="PROKAR_LIPOPROTEIN"/>
    <property type="match status" value="1"/>
</dbReference>
<organism evidence="2">
    <name type="scientific">Solibacter usitatus (strain Ellin6076)</name>
    <dbReference type="NCBI Taxonomy" id="234267"/>
    <lineage>
        <taxon>Bacteria</taxon>
        <taxon>Pseudomonadati</taxon>
        <taxon>Acidobacteriota</taxon>
        <taxon>Terriglobia</taxon>
        <taxon>Bryobacterales</taxon>
        <taxon>Solibacteraceae</taxon>
        <taxon>Candidatus Solibacter</taxon>
    </lineage>
</organism>